<keyword evidence="5 9" id="KW-0238">DNA-binding</keyword>
<dbReference type="InterPro" id="IPR001789">
    <property type="entry name" value="Sig_transdc_resp-reg_receiver"/>
</dbReference>
<feature type="domain" description="OmpR/PhoB-type" evidence="11">
    <location>
        <begin position="126"/>
        <end position="224"/>
    </location>
</feature>
<protein>
    <recommendedName>
        <fullName evidence="1">Stage 0 sporulation protein A homolog</fullName>
    </recommendedName>
</protein>
<evidence type="ECO:0000259" key="10">
    <source>
        <dbReference type="PROSITE" id="PS50110"/>
    </source>
</evidence>
<feature type="modified residue" description="4-aspartylphosphate" evidence="8">
    <location>
        <position position="51"/>
    </location>
</feature>
<dbReference type="CDD" id="cd00383">
    <property type="entry name" value="trans_reg_C"/>
    <property type="match status" value="1"/>
</dbReference>
<feature type="DNA-binding region" description="OmpR/PhoB-type" evidence="9">
    <location>
        <begin position="126"/>
        <end position="224"/>
    </location>
</feature>
<dbReference type="FunFam" id="3.40.50.2300:FF:000002">
    <property type="entry name" value="DNA-binding response regulator PhoP"/>
    <property type="match status" value="1"/>
</dbReference>
<feature type="domain" description="Response regulatory" evidence="10">
    <location>
        <begin position="2"/>
        <end position="116"/>
    </location>
</feature>
<evidence type="ECO:0000256" key="3">
    <source>
        <dbReference type="ARBA" id="ARBA00023012"/>
    </source>
</evidence>
<evidence type="ECO:0000256" key="4">
    <source>
        <dbReference type="ARBA" id="ARBA00023015"/>
    </source>
</evidence>
<evidence type="ECO:0000259" key="11">
    <source>
        <dbReference type="PROSITE" id="PS51755"/>
    </source>
</evidence>
<accession>A0A6F8ZJ31</accession>
<evidence type="ECO:0000256" key="2">
    <source>
        <dbReference type="ARBA" id="ARBA00022553"/>
    </source>
</evidence>
<dbReference type="GO" id="GO:0005829">
    <property type="term" value="C:cytosol"/>
    <property type="evidence" value="ECO:0007669"/>
    <property type="project" value="TreeGrafter"/>
</dbReference>
<reference evidence="12 13" key="1">
    <citation type="submission" date="2020-02" db="EMBL/GenBank/DDBJ databases">
        <authorList>
            <person name="Hogendoorn C."/>
        </authorList>
    </citation>
    <scope>NUCLEOTIDE SEQUENCE [LARGE SCALE GENOMIC DNA]</scope>
    <source>
        <strain evidence="12">R501</strain>
    </source>
</reference>
<dbReference type="GO" id="GO:0000156">
    <property type="term" value="F:phosphorelay response regulator activity"/>
    <property type="evidence" value="ECO:0007669"/>
    <property type="project" value="TreeGrafter"/>
</dbReference>
<evidence type="ECO:0000256" key="9">
    <source>
        <dbReference type="PROSITE-ProRule" id="PRU01091"/>
    </source>
</evidence>
<dbReference type="SMART" id="SM00862">
    <property type="entry name" value="Trans_reg_C"/>
    <property type="match status" value="1"/>
</dbReference>
<dbReference type="KEGG" id="hfv:R50_2507"/>
<dbReference type="InterPro" id="IPR016032">
    <property type="entry name" value="Sig_transdc_resp-reg_C-effctor"/>
</dbReference>
<dbReference type="Pfam" id="PF00072">
    <property type="entry name" value="Response_reg"/>
    <property type="match status" value="1"/>
</dbReference>
<dbReference type="EMBL" id="LR778114">
    <property type="protein sequence ID" value="CAB1129999.1"/>
    <property type="molecule type" value="Genomic_DNA"/>
</dbReference>
<dbReference type="CDD" id="cd17624">
    <property type="entry name" value="REC_OmpR_PmrA-like"/>
    <property type="match status" value="1"/>
</dbReference>
<dbReference type="SUPFAM" id="SSF46894">
    <property type="entry name" value="C-terminal effector domain of the bipartite response regulators"/>
    <property type="match status" value="1"/>
</dbReference>
<dbReference type="FunFam" id="1.10.10.10:FF:000005">
    <property type="entry name" value="Two-component system response regulator"/>
    <property type="match status" value="1"/>
</dbReference>
<dbReference type="InterPro" id="IPR039420">
    <property type="entry name" value="WalR-like"/>
</dbReference>
<organism evidence="12 13">
    <name type="scientific">Candidatus Hydrogenisulfobacillus filiaventi</name>
    <dbReference type="NCBI Taxonomy" id="2707344"/>
    <lineage>
        <taxon>Bacteria</taxon>
        <taxon>Bacillati</taxon>
        <taxon>Bacillota</taxon>
        <taxon>Clostridia</taxon>
        <taxon>Eubacteriales</taxon>
        <taxon>Clostridiales Family XVII. Incertae Sedis</taxon>
        <taxon>Candidatus Hydrogenisulfobacillus</taxon>
    </lineage>
</organism>
<keyword evidence="13" id="KW-1185">Reference proteome</keyword>
<evidence type="ECO:0000313" key="13">
    <source>
        <dbReference type="Proteomes" id="UP000503399"/>
    </source>
</evidence>
<dbReference type="AlphaFoldDB" id="A0A6F8ZJ31"/>
<dbReference type="PROSITE" id="PS50110">
    <property type="entry name" value="RESPONSE_REGULATORY"/>
    <property type="match status" value="1"/>
</dbReference>
<evidence type="ECO:0000256" key="6">
    <source>
        <dbReference type="ARBA" id="ARBA00023163"/>
    </source>
</evidence>
<dbReference type="PANTHER" id="PTHR48111:SF22">
    <property type="entry name" value="REGULATOR OF RPOS"/>
    <property type="match status" value="1"/>
</dbReference>
<dbReference type="GO" id="GO:0000976">
    <property type="term" value="F:transcription cis-regulatory region binding"/>
    <property type="evidence" value="ECO:0007669"/>
    <property type="project" value="TreeGrafter"/>
</dbReference>
<gene>
    <name evidence="12" type="primary">mprA</name>
    <name evidence="12" type="ORF">R50_2507</name>
</gene>
<dbReference type="GO" id="GO:0032993">
    <property type="term" value="C:protein-DNA complex"/>
    <property type="evidence" value="ECO:0007669"/>
    <property type="project" value="TreeGrafter"/>
</dbReference>
<name>A0A6F8ZJ31_9FIRM</name>
<dbReference type="Gene3D" id="1.10.10.10">
    <property type="entry name" value="Winged helix-like DNA-binding domain superfamily/Winged helix DNA-binding domain"/>
    <property type="match status" value="1"/>
</dbReference>
<dbReference type="PANTHER" id="PTHR48111">
    <property type="entry name" value="REGULATOR OF RPOS"/>
    <property type="match status" value="1"/>
</dbReference>
<dbReference type="Proteomes" id="UP000503399">
    <property type="component" value="Chromosome"/>
</dbReference>
<keyword evidence="6" id="KW-0804">Transcription</keyword>
<evidence type="ECO:0000256" key="8">
    <source>
        <dbReference type="PROSITE-ProRule" id="PRU00169"/>
    </source>
</evidence>
<keyword evidence="4" id="KW-0805">Transcription regulation</keyword>
<dbReference type="SMART" id="SM00448">
    <property type="entry name" value="REC"/>
    <property type="match status" value="1"/>
</dbReference>
<dbReference type="SUPFAM" id="SSF52172">
    <property type="entry name" value="CheY-like"/>
    <property type="match status" value="1"/>
</dbReference>
<proteinExistence type="predicted"/>
<sequence length="232" mass="25804">MRTLLIEDDERVARLVTLSARHAGWEVEWRARGQEGLEEALNRPYDVIVLDLMLPDMDGLTVCRDLRAANVAVPLLMLTARDAVADRVMGLDAGADDYLTKPFAMTELLARMRALSRRPPHVMPADECLTAGAIELSVLRRQVTVAGEPVELTKREFDLLHYFMQNVGITLTRDMILERVWGWGFGGTSNIVDVYVGYLRNKLDRPGAPCPIVTVRGVGYALRPESAETGQG</sequence>
<comment type="function">
    <text evidence="7">May play the central regulatory role in sporulation. It may be an element of the effector pathway responsible for the activation of sporulation genes in response to nutritional stress. Spo0A may act in concert with spo0H (a sigma factor) to control the expression of some genes that are critical to the sporulation process.</text>
</comment>
<dbReference type="GO" id="GO:0006355">
    <property type="term" value="P:regulation of DNA-templated transcription"/>
    <property type="evidence" value="ECO:0007669"/>
    <property type="project" value="InterPro"/>
</dbReference>
<dbReference type="Gene3D" id="3.40.50.2300">
    <property type="match status" value="1"/>
</dbReference>
<dbReference type="InterPro" id="IPR001867">
    <property type="entry name" value="OmpR/PhoB-type_DNA-bd"/>
</dbReference>
<evidence type="ECO:0000313" key="12">
    <source>
        <dbReference type="EMBL" id="CAB1129999.1"/>
    </source>
</evidence>
<evidence type="ECO:0000256" key="1">
    <source>
        <dbReference type="ARBA" id="ARBA00018672"/>
    </source>
</evidence>
<evidence type="ECO:0000256" key="5">
    <source>
        <dbReference type="ARBA" id="ARBA00023125"/>
    </source>
</evidence>
<dbReference type="PROSITE" id="PS51755">
    <property type="entry name" value="OMPR_PHOB"/>
    <property type="match status" value="1"/>
</dbReference>
<keyword evidence="3" id="KW-0902">Two-component regulatory system</keyword>
<dbReference type="Pfam" id="PF00486">
    <property type="entry name" value="Trans_reg_C"/>
    <property type="match status" value="1"/>
</dbReference>
<dbReference type="Gene3D" id="6.10.250.690">
    <property type="match status" value="1"/>
</dbReference>
<dbReference type="InterPro" id="IPR036388">
    <property type="entry name" value="WH-like_DNA-bd_sf"/>
</dbReference>
<keyword evidence="2 8" id="KW-0597">Phosphoprotein</keyword>
<evidence type="ECO:0000256" key="7">
    <source>
        <dbReference type="ARBA" id="ARBA00024867"/>
    </source>
</evidence>
<dbReference type="InterPro" id="IPR011006">
    <property type="entry name" value="CheY-like_superfamily"/>
</dbReference>